<accession>A0A838LA36</accession>
<dbReference type="Proteomes" id="UP000570166">
    <property type="component" value="Unassembled WGS sequence"/>
</dbReference>
<evidence type="ECO:0000313" key="3">
    <source>
        <dbReference type="Proteomes" id="UP000570166"/>
    </source>
</evidence>
<dbReference type="RefSeq" id="WP_160364154.1">
    <property type="nucleotide sequence ID" value="NZ_JACEIB010000027.1"/>
</dbReference>
<dbReference type="Pfam" id="PF00535">
    <property type="entry name" value="Glycos_transf_2"/>
    <property type="match status" value="1"/>
</dbReference>
<keyword evidence="2" id="KW-0808">Transferase</keyword>
<dbReference type="Gene3D" id="3.90.550.10">
    <property type="entry name" value="Spore Coat Polysaccharide Biosynthesis Protein SpsA, Chain A"/>
    <property type="match status" value="1"/>
</dbReference>
<dbReference type="SUPFAM" id="SSF53448">
    <property type="entry name" value="Nucleotide-diphospho-sugar transferases"/>
    <property type="match status" value="1"/>
</dbReference>
<name>A0A838LA36_9SPHN</name>
<gene>
    <name evidence="2" type="ORF">HZF05_19550</name>
</gene>
<dbReference type="InterPro" id="IPR001173">
    <property type="entry name" value="Glyco_trans_2-like"/>
</dbReference>
<dbReference type="InterPro" id="IPR029044">
    <property type="entry name" value="Nucleotide-diphossugar_trans"/>
</dbReference>
<dbReference type="AlphaFoldDB" id="A0A838LA36"/>
<dbReference type="PANTHER" id="PTHR43685">
    <property type="entry name" value="GLYCOSYLTRANSFERASE"/>
    <property type="match status" value="1"/>
</dbReference>
<dbReference type="EMBL" id="JACEIB010000027">
    <property type="protein sequence ID" value="MBA2936283.1"/>
    <property type="molecule type" value="Genomic_DNA"/>
</dbReference>
<organism evidence="2 3">
    <name type="scientific">Sphingomonas chungangi</name>
    <dbReference type="NCBI Taxonomy" id="2683589"/>
    <lineage>
        <taxon>Bacteria</taxon>
        <taxon>Pseudomonadati</taxon>
        <taxon>Pseudomonadota</taxon>
        <taxon>Alphaproteobacteria</taxon>
        <taxon>Sphingomonadales</taxon>
        <taxon>Sphingomonadaceae</taxon>
        <taxon>Sphingomonas</taxon>
    </lineage>
</organism>
<sequence>MSPLPAVSVIIPAWGVAHLVGEALVSLQSQGFEDWEAIVVDDGDPTVEPAVAPYTEGDPRIRFVPSPRGGVSAARNHALKAARAPLIALLDGDDLYMPGYLERMVGAISADPALGLVTCDAIFTGQTTRAGRRFSDYSAQDGERSLDAIIARRFNIFIASIMRREVIETVGGFDEELVAAEDLDLWIRIAESGWPIGRVSDPLVLYRRRPGSLSTSTLKLRHAAAMMYDKAALRLAHRAEAATAAAMAAAMRDEAGWVEGEDLVIAGKTRDGLAMLRLSHAERRSPRWRMMMPIFSAMPPLARPVLAWRRRQELAEG</sequence>
<comment type="caution">
    <text evidence="2">The sequence shown here is derived from an EMBL/GenBank/DDBJ whole genome shotgun (WGS) entry which is preliminary data.</text>
</comment>
<proteinExistence type="predicted"/>
<protein>
    <submittedName>
        <fullName evidence="2">Glycosyltransferase family 2 protein</fullName>
    </submittedName>
</protein>
<feature type="domain" description="Glycosyltransferase 2-like" evidence="1">
    <location>
        <begin position="8"/>
        <end position="170"/>
    </location>
</feature>
<dbReference type="InterPro" id="IPR050834">
    <property type="entry name" value="Glycosyltransf_2"/>
</dbReference>
<evidence type="ECO:0000259" key="1">
    <source>
        <dbReference type="Pfam" id="PF00535"/>
    </source>
</evidence>
<dbReference type="CDD" id="cd00761">
    <property type="entry name" value="Glyco_tranf_GTA_type"/>
    <property type="match status" value="1"/>
</dbReference>
<dbReference type="GO" id="GO:0016740">
    <property type="term" value="F:transferase activity"/>
    <property type="evidence" value="ECO:0007669"/>
    <property type="project" value="UniProtKB-KW"/>
</dbReference>
<evidence type="ECO:0000313" key="2">
    <source>
        <dbReference type="EMBL" id="MBA2936283.1"/>
    </source>
</evidence>
<dbReference type="PANTHER" id="PTHR43685:SF2">
    <property type="entry name" value="GLYCOSYLTRANSFERASE 2-LIKE DOMAIN-CONTAINING PROTEIN"/>
    <property type="match status" value="1"/>
</dbReference>
<keyword evidence="3" id="KW-1185">Reference proteome</keyword>
<reference evidence="2 3" key="1">
    <citation type="submission" date="2020-07" db="EMBL/GenBank/DDBJ databases">
        <authorList>
            <person name="Sun Q."/>
        </authorList>
    </citation>
    <scope>NUCLEOTIDE SEQUENCE [LARGE SCALE GENOMIC DNA]</scope>
    <source>
        <strain evidence="2 3">CGMCC 1.13654</strain>
    </source>
</reference>